<proteinExistence type="predicted"/>
<evidence type="ECO:0000313" key="3">
    <source>
        <dbReference type="Proteomes" id="UP000825679"/>
    </source>
</evidence>
<keyword evidence="1" id="KW-0812">Transmembrane</keyword>
<dbReference type="EMBL" id="CP081150">
    <property type="protein sequence ID" value="QZA77629.1"/>
    <property type="molecule type" value="Genomic_DNA"/>
</dbReference>
<sequence length="253" mass="27193">MPIVHSMRRARGFNLIELMVAMTIGIFLLLGASTFFVNMLKSTGDNLTRNKLDAELRLALQFISNDVKRAGYYQGKPSLDTADLAALTAASITGNGINVVNASVNPDTFLRMYRPSVTPAGSCLLYGYNRNGNLIGGNRVDQYDDGELTGIRLSNGVLQVRTSCAACAYTSCSAGTWSDLTDSALIEITALSFSNGDVVCNGSTPPAAQCPWPSGSPLLSLNVTISGRLKTKPTEVRQLFTQVWLENQVIAFP</sequence>
<keyword evidence="3" id="KW-1185">Reference proteome</keyword>
<evidence type="ECO:0000313" key="2">
    <source>
        <dbReference type="EMBL" id="QZA77629.1"/>
    </source>
</evidence>
<dbReference type="NCBIfam" id="TIGR02532">
    <property type="entry name" value="IV_pilin_GFxxxE"/>
    <property type="match status" value="1"/>
</dbReference>
<keyword evidence="1" id="KW-1133">Transmembrane helix</keyword>
<dbReference type="Proteomes" id="UP000825679">
    <property type="component" value="Chromosome"/>
</dbReference>
<dbReference type="InterPro" id="IPR012902">
    <property type="entry name" value="N_methyl_site"/>
</dbReference>
<accession>A0ABX8Z9S9</accession>
<dbReference type="Pfam" id="PF07963">
    <property type="entry name" value="N_methyl"/>
    <property type="match status" value="1"/>
</dbReference>
<evidence type="ECO:0000256" key="1">
    <source>
        <dbReference type="SAM" id="Phobius"/>
    </source>
</evidence>
<dbReference type="RefSeq" id="WP_221006010.1">
    <property type="nucleotide sequence ID" value="NZ_CP081150.1"/>
</dbReference>
<protein>
    <submittedName>
        <fullName evidence="2">Prepilin-type N-terminal cleavage/methylation domain-containing protein</fullName>
    </submittedName>
</protein>
<keyword evidence="1" id="KW-0472">Membrane</keyword>
<feature type="transmembrane region" description="Helical" evidence="1">
    <location>
        <begin position="12"/>
        <end position="37"/>
    </location>
</feature>
<gene>
    <name evidence="2" type="ORF">K4H28_15340</name>
</gene>
<organism evidence="2 3">
    <name type="scientific">Deefgea tanakiae</name>
    <dbReference type="NCBI Taxonomy" id="2865840"/>
    <lineage>
        <taxon>Bacteria</taxon>
        <taxon>Pseudomonadati</taxon>
        <taxon>Pseudomonadota</taxon>
        <taxon>Betaproteobacteria</taxon>
        <taxon>Neisseriales</taxon>
        <taxon>Chitinibacteraceae</taxon>
        <taxon>Deefgea</taxon>
    </lineage>
</organism>
<name>A0ABX8Z9S9_9NEIS</name>
<reference evidence="2 3" key="1">
    <citation type="submission" date="2021-08" db="EMBL/GenBank/DDBJ databases">
        <title>complete genome sequencing of Deefgea sp. D25.</title>
        <authorList>
            <person name="Bae J.-W."/>
            <person name="Gim D.-H."/>
        </authorList>
    </citation>
    <scope>NUCLEOTIDE SEQUENCE [LARGE SCALE GENOMIC DNA]</scope>
    <source>
        <strain evidence="2 3">D25</strain>
    </source>
</reference>